<feature type="compositionally biased region" description="Basic and acidic residues" evidence="8">
    <location>
        <begin position="187"/>
        <end position="201"/>
    </location>
</feature>
<name>A0A4Z2BXE9_9TELE</name>
<comment type="caution">
    <text evidence="9">The sequence shown here is derived from an EMBL/GenBank/DDBJ whole genome shotgun (WGS) entry which is preliminary data.</text>
</comment>
<dbReference type="GO" id="GO:0000226">
    <property type="term" value="P:microtubule cytoskeleton organization"/>
    <property type="evidence" value="ECO:0007669"/>
    <property type="project" value="TreeGrafter"/>
</dbReference>
<keyword evidence="4 7" id="KW-0493">Microtubule</keyword>
<dbReference type="GO" id="GO:0043005">
    <property type="term" value="C:neuron projection"/>
    <property type="evidence" value="ECO:0007669"/>
    <property type="project" value="TreeGrafter"/>
</dbReference>
<evidence type="ECO:0000256" key="1">
    <source>
        <dbReference type="ARBA" id="ARBA00004245"/>
    </source>
</evidence>
<evidence type="ECO:0000313" key="9">
    <source>
        <dbReference type="EMBL" id="TNM96408.1"/>
    </source>
</evidence>
<dbReference type="PANTHER" id="PTHR11501">
    <property type="entry name" value="MICROTUBULE-ASSOCIATED PROTEIN"/>
    <property type="match status" value="1"/>
</dbReference>
<keyword evidence="2 7" id="KW-0963">Cytoplasm</keyword>
<feature type="region of interest" description="Disordered" evidence="8">
    <location>
        <begin position="1"/>
        <end position="22"/>
    </location>
</feature>
<keyword evidence="5" id="KW-0677">Repeat</keyword>
<feature type="compositionally biased region" description="Basic and acidic residues" evidence="8">
    <location>
        <begin position="1061"/>
        <end position="1080"/>
    </location>
</feature>
<feature type="region of interest" description="Disordered" evidence="8">
    <location>
        <begin position="63"/>
        <end position="83"/>
    </location>
</feature>
<feature type="region of interest" description="Disordered" evidence="8">
    <location>
        <begin position="118"/>
        <end position="220"/>
    </location>
</feature>
<dbReference type="EMBL" id="SWLE01000009">
    <property type="protein sequence ID" value="TNM96408.1"/>
    <property type="molecule type" value="Genomic_DNA"/>
</dbReference>
<feature type="compositionally biased region" description="Basic residues" evidence="8">
    <location>
        <begin position="211"/>
        <end position="220"/>
    </location>
</feature>
<evidence type="ECO:0000256" key="4">
    <source>
        <dbReference type="ARBA" id="ARBA00022701"/>
    </source>
</evidence>
<feature type="compositionally biased region" description="Basic and acidic residues" evidence="8">
    <location>
        <begin position="1089"/>
        <end position="1100"/>
    </location>
</feature>
<dbReference type="PANTHER" id="PTHR11501:SF16">
    <property type="entry name" value="MICROTUBULE-ASSOCIATED PROTEIN 4"/>
    <property type="match status" value="1"/>
</dbReference>
<feature type="compositionally biased region" description="Low complexity" evidence="8">
    <location>
        <begin position="1152"/>
        <end position="1165"/>
    </location>
</feature>
<proteinExistence type="predicted"/>
<gene>
    <name evidence="9" type="ORF">fugu_016069</name>
</gene>
<feature type="compositionally biased region" description="Basic and acidic residues" evidence="8">
    <location>
        <begin position="790"/>
        <end position="861"/>
    </location>
</feature>
<dbReference type="PROSITE" id="PS00229">
    <property type="entry name" value="TAU_MAP_1"/>
    <property type="match status" value="1"/>
</dbReference>
<accession>A0A4Z2BXE9</accession>
<sequence>MAELDLSLSDALTDGVPPPGPESLVQQDFVAQLESEAFDDQVGEIVIKMDYIPLLENDDTKADLDNSLENGEQESHGVQKPGALGSFWPAQAACLPSDLQFTSDVSTLISCPAGNLEDSLDDRIDSQPGHERSAYPGGDEREGECVDRKQKKKKKRRQKTEESFENSGSSGHFEVQTQGENTSSTEDIYHRIGPSRDRQAGWEDQIGKCGGRGKRGKSRKKIPEEWGMTAEPLVPTSAVASQIKEEVLLDLGRAAESPFADSNQSPWIQEAYVEEDLLPKPLSKDLFSVTSISPLVLNSALNATAAPFTMPSTTNSATFESMPGNSFPADSFDLLMDSENSGLDQCNVSQEREAKVGDMIDSGMIDSASFTQESCAQGIPEQDAFRPASPSSQGHSPEVLASAPPISPPDTLWVLNDSQLSSSTESSDLSNKKIHAHPLPSGLSFDTPCPAPLRSPKTTAQEFDLKDEKKKKRKSSSPSLKSSTSPGESFTQQAPPVVSPSSQSVPSVAFLGSGLNPSAKPFFPSFANSVEEGTMVQPVDSAVKDMTESSEIKTEKLEVEMKNPSQEFHSVKVEFASCESLANEEKDVEKTWTQSKKESKKEIEAELARGEEKERESEKVPEKEAEMVQEREDDKRQDNEAETLSKTELEKTECVTDEASEKKMDNAEDMEAKAVKDKETEALKEPEIVQEKEAARVDEKDEEMVQVKETEAFKEPEMVPKNFKDMEAEMVKEIQKITKMGAEMVKEVEMVAENFKEKEAETVKEKEAEIVKEKEAEIVKEDEKIKEKETEMVEEVEKMKAKKTEKVKEDEKMKEKETEMFEEVEKMKAKKTEKVNEDEKMKEKETEMFEEVEKMKEKETEMVGVTEPVTAELESVKDNEAELIMKSADKEKRSESEKIIKSEKLLDQDAGSKTEERGTDKGKDKEQEGLDEKKDSPNKTGAEQVEAEAEGDLSKKLADTLPLHKDTETKEVDIPVEAAETKAANEEDKSTTKSEKPEAEDDAERHVKSPEKRPSPVFPHAETAATRADVRTGVAGGTQKEAVAEKKKGPVKKSGVVVTHAAEKKDSKDKAAKPETADKTKKMKPATDGSRDVASGDRTAKPAVGATKVKAAPKPRLPNTAAGSPVPPRLPTFSSSTTPDRKMTEKDRKSTKAPATAAPGPKRPASTAPPSSRDLRPKPSAEARGPVSKTAAATSAQTAAATKIRTASAAAAKPSSSVRTTLSARSSATSATSATAPAKKTPDNKAAEEKKVSTLRTSAATKPKTTTATTVRSSAATTIARSSAAKAAAASSSTAPEKKPAVLRSSRTASSTSSSYKAAAQPASATVPDSRSAPAKVGSRESTKHQPGGGKLQVLNKKLDLSKVTSKCGSKDNIKHKPGGGNVKIESHKVSFKEKCRSKVGSVDNVSHPPGGGSIQAEGVQEPTEGNGTPPGGSLAPVSGCEAVPAGTPPTPNSQALTEPPALDSHIPETN</sequence>
<feature type="region of interest" description="Disordered" evidence="8">
    <location>
        <begin position="440"/>
        <end position="511"/>
    </location>
</feature>
<organism evidence="9 10">
    <name type="scientific">Takifugu bimaculatus</name>
    <dbReference type="NCBI Taxonomy" id="433685"/>
    <lineage>
        <taxon>Eukaryota</taxon>
        <taxon>Metazoa</taxon>
        <taxon>Chordata</taxon>
        <taxon>Craniata</taxon>
        <taxon>Vertebrata</taxon>
        <taxon>Euteleostomi</taxon>
        <taxon>Actinopterygii</taxon>
        <taxon>Neopterygii</taxon>
        <taxon>Teleostei</taxon>
        <taxon>Neoteleostei</taxon>
        <taxon>Acanthomorphata</taxon>
        <taxon>Eupercaria</taxon>
        <taxon>Tetraodontiformes</taxon>
        <taxon>Tetradontoidea</taxon>
        <taxon>Tetraodontidae</taxon>
        <taxon>Takifugu</taxon>
    </lineage>
</organism>
<feature type="compositionally biased region" description="Basic and acidic residues" evidence="8">
    <location>
        <begin position="1385"/>
        <end position="1397"/>
    </location>
</feature>
<reference evidence="9 10" key="1">
    <citation type="submission" date="2019-04" db="EMBL/GenBank/DDBJ databases">
        <title>The sequence and de novo assembly of Takifugu bimaculatus genome using PacBio and Hi-C technologies.</title>
        <authorList>
            <person name="Xu P."/>
            <person name="Liu B."/>
            <person name="Zhou Z."/>
        </authorList>
    </citation>
    <scope>NUCLEOTIDE SEQUENCE [LARGE SCALE GENOMIC DNA]</scope>
    <source>
        <strain evidence="9">TB-2018</strain>
        <tissue evidence="9">Muscle</tissue>
    </source>
</reference>
<feature type="compositionally biased region" description="Basic and acidic residues" evidence="8">
    <location>
        <begin position="952"/>
        <end position="1014"/>
    </location>
</feature>
<dbReference type="GO" id="GO:0031175">
    <property type="term" value="P:neuron projection development"/>
    <property type="evidence" value="ECO:0007669"/>
    <property type="project" value="TreeGrafter"/>
</dbReference>
<feature type="compositionally biased region" description="Low complexity" evidence="8">
    <location>
        <begin position="1256"/>
        <end position="1295"/>
    </location>
</feature>
<evidence type="ECO:0000256" key="7">
    <source>
        <dbReference type="RuleBase" id="RU000686"/>
    </source>
</evidence>
<dbReference type="InterPro" id="IPR001084">
    <property type="entry name" value="MAP_tubulin-bd_rpt"/>
</dbReference>
<feature type="region of interest" description="Disordered" evidence="8">
    <location>
        <begin position="790"/>
        <end position="1471"/>
    </location>
</feature>
<keyword evidence="10" id="KW-1185">Reference proteome</keyword>
<feature type="compositionally biased region" description="Basic and acidic residues" evidence="8">
    <location>
        <begin position="583"/>
        <end position="688"/>
    </location>
</feature>
<feature type="region of interest" description="Disordered" evidence="8">
    <location>
        <begin position="582"/>
        <end position="688"/>
    </location>
</feature>
<dbReference type="GO" id="GO:0005874">
    <property type="term" value="C:microtubule"/>
    <property type="evidence" value="ECO:0007669"/>
    <property type="project" value="UniProtKB-KW"/>
</dbReference>
<feature type="compositionally biased region" description="Low complexity" evidence="8">
    <location>
        <begin position="1304"/>
        <end position="1315"/>
    </location>
</feature>
<evidence type="ECO:0000256" key="5">
    <source>
        <dbReference type="ARBA" id="ARBA00022737"/>
    </source>
</evidence>
<feature type="compositionally biased region" description="Low complexity" evidence="8">
    <location>
        <begin position="492"/>
        <end position="509"/>
    </location>
</feature>
<dbReference type="InterPro" id="IPR027324">
    <property type="entry name" value="MAP2/MAP4/Tau"/>
</dbReference>
<feature type="compositionally biased region" description="Low complexity" evidence="8">
    <location>
        <begin position="476"/>
        <end position="485"/>
    </location>
</feature>
<feature type="compositionally biased region" description="Basic and acidic residues" evidence="8">
    <location>
        <begin position="887"/>
        <end position="937"/>
    </location>
</feature>
<dbReference type="Pfam" id="PF00418">
    <property type="entry name" value="Tubulin-binding"/>
    <property type="match status" value="2"/>
</dbReference>
<dbReference type="PROSITE" id="PS51491">
    <property type="entry name" value="TAU_MAP_2"/>
    <property type="match status" value="2"/>
</dbReference>
<dbReference type="Proteomes" id="UP000516260">
    <property type="component" value="Chromosome 17"/>
</dbReference>
<feature type="compositionally biased region" description="Basic and acidic residues" evidence="8">
    <location>
        <begin position="1139"/>
        <end position="1150"/>
    </location>
</feature>
<dbReference type="GO" id="GO:0008017">
    <property type="term" value="F:microtubule binding"/>
    <property type="evidence" value="ECO:0007669"/>
    <property type="project" value="InterPro"/>
</dbReference>
<feature type="region of interest" description="Disordered" evidence="8">
    <location>
        <begin position="382"/>
        <end position="405"/>
    </location>
</feature>
<feature type="compositionally biased region" description="Basic and acidic residues" evidence="8">
    <location>
        <begin position="1240"/>
        <end position="1252"/>
    </location>
</feature>
<feature type="compositionally biased region" description="Basic and acidic residues" evidence="8">
    <location>
        <begin position="121"/>
        <end position="148"/>
    </location>
</feature>
<evidence type="ECO:0000256" key="2">
    <source>
        <dbReference type="ARBA" id="ARBA00022490"/>
    </source>
</evidence>
<evidence type="ECO:0000256" key="6">
    <source>
        <dbReference type="ARBA" id="ARBA00023212"/>
    </source>
</evidence>
<feature type="compositionally biased region" description="Low complexity" evidence="8">
    <location>
        <begin position="1190"/>
        <end position="1239"/>
    </location>
</feature>
<feature type="compositionally biased region" description="Basic residues" evidence="8">
    <location>
        <begin position="149"/>
        <end position="158"/>
    </location>
</feature>
<comment type="subcellular location">
    <subcellularLocation>
        <location evidence="1 7">Cytoplasm</location>
        <location evidence="1 7">Cytoskeleton</location>
    </subcellularLocation>
</comment>
<keyword evidence="3" id="KW-0597">Phosphoprotein</keyword>
<evidence type="ECO:0000256" key="8">
    <source>
        <dbReference type="SAM" id="MobiDB-lite"/>
    </source>
</evidence>
<protein>
    <recommendedName>
        <fullName evidence="7">Microtubule-associated protein</fullName>
    </recommendedName>
</protein>
<evidence type="ECO:0000256" key="3">
    <source>
        <dbReference type="ARBA" id="ARBA00022553"/>
    </source>
</evidence>
<feature type="compositionally biased region" description="Polar residues" evidence="8">
    <location>
        <begin position="165"/>
        <end position="186"/>
    </location>
</feature>
<keyword evidence="6 7" id="KW-0206">Cytoskeleton</keyword>
<evidence type="ECO:0000313" key="10">
    <source>
        <dbReference type="Proteomes" id="UP000516260"/>
    </source>
</evidence>